<keyword evidence="3" id="KW-0812">Transmembrane</keyword>
<dbReference type="GO" id="GO:0050660">
    <property type="term" value="F:flavin adenine dinucleotide binding"/>
    <property type="evidence" value="ECO:0007669"/>
    <property type="project" value="InterPro"/>
</dbReference>
<keyword evidence="5" id="KW-1133">Transmembrane helix</keyword>
<dbReference type="KEGG" id="acou:A5CBH24_24960"/>
<dbReference type="SUPFAM" id="SSF54631">
    <property type="entry name" value="CBS-domain pair"/>
    <property type="match status" value="1"/>
</dbReference>
<dbReference type="GO" id="GO:0005886">
    <property type="term" value="C:plasma membrane"/>
    <property type="evidence" value="ECO:0007669"/>
    <property type="project" value="UniProtKB-SubCell"/>
</dbReference>
<dbReference type="Pfam" id="PF03471">
    <property type="entry name" value="CorC_HlyC"/>
    <property type="match status" value="1"/>
</dbReference>
<dbReference type="CDD" id="cd04590">
    <property type="entry name" value="CBS_pair_CorC_HlyC_assoc"/>
    <property type="match status" value="1"/>
</dbReference>
<dbReference type="Pfam" id="PF01595">
    <property type="entry name" value="CNNM"/>
    <property type="match status" value="1"/>
</dbReference>
<dbReference type="EMBL" id="AP019735">
    <property type="protein sequence ID" value="BBL05183.1"/>
    <property type="molecule type" value="Genomic_DNA"/>
</dbReference>
<dbReference type="Pfam" id="PF00571">
    <property type="entry name" value="CBS"/>
    <property type="match status" value="2"/>
</dbReference>
<keyword evidence="2" id="KW-1003">Cell membrane</keyword>
<dbReference type="PANTHER" id="PTHR43099:SF5">
    <property type="entry name" value="HLYC_CORC FAMILY TRANSPORTER"/>
    <property type="match status" value="1"/>
</dbReference>
<evidence type="ECO:0000313" key="8">
    <source>
        <dbReference type="EMBL" id="BBL05183.1"/>
    </source>
</evidence>
<evidence type="ECO:0000313" key="9">
    <source>
        <dbReference type="Proteomes" id="UP000318946"/>
    </source>
</evidence>
<reference evidence="9" key="1">
    <citation type="submission" date="2019-06" db="EMBL/GenBank/DDBJ databases">
        <title>Alistipes onderdonkii subsp. vulgaris subsp. nov., Alistipes dispar sp. nov. and Alistipes communis sp. nov., isolated from human faeces, and creation of Alistipes onderdonkii subsp. onderdonkii subsp. nov.</title>
        <authorList>
            <person name="Sakamoto M."/>
            <person name="Ikeyama N."/>
            <person name="Ogata Y."/>
            <person name="Suda W."/>
            <person name="Iino T."/>
            <person name="Hattori M."/>
            <person name="Ohkuma M."/>
        </authorList>
    </citation>
    <scope>NUCLEOTIDE SEQUENCE [LARGE SCALE GENOMIC DNA]</scope>
    <source>
        <strain evidence="9">5CBH24</strain>
    </source>
</reference>
<evidence type="ECO:0000256" key="3">
    <source>
        <dbReference type="ARBA" id="ARBA00022692"/>
    </source>
</evidence>
<evidence type="ECO:0000256" key="1">
    <source>
        <dbReference type="ARBA" id="ARBA00004651"/>
    </source>
</evidence>
<dbReference type="OrthoDB" id="9798188at2"/>
<gene>
    <name evidence="8" type="ORF">A5CBH24_24960</name>
</gene>
<evidence type="ECO:0000256" key="6">
    <source>
        <dbReference type="ARBA" id="ARBA00023122"/>
    </source>
</evidence>
<dbReference type="GeneID" id="78343210"/>
<dbReference type="PANTHER" id="PTHR43099">
    <property type="entry name" value="UPF0053 PROTEIN YRKA"/>
    <property type="match status" value="1"/>
</dbReference>
<proteinExistence type="predicted"/>
<keyword evidence="4" id="KW-0677">Repeat</keyword>
<evidence type="ECO:0000256" key="2">
    <source>
        <dbReference type="ARBA" id="ARBA00022475"/>
    </source>
</evidence>
<dbReference type="AlphaFoldDB" id="A0A4Y1WVQ8"/>
<name>A0A4Y1WVQ8_9BACT</name>
<dbReference type="Proteomes" id="UP000318946">
    <property type="component" value="Chromosome"/>
</dbReference>
<dbReference type="InterPro" id="IPR005170">
    <property type="entry name" value="Transptr-assoc_dom"/>
</dbReference>
<dbReference type="SMART" id="SM01091">
    <property type="entry name" value="CorC_HlyC"/>
    <property type="match status" value="1"/>
</dbReference>
<evidence type="ECO:0000256" key="5">
    <source>
        <dbReference type="ARBA" id="ARBA00022989"/>
    </source>
</evidence>
<dbReference type="Gene3D" id="3.10.580.10">
    <property type="entry name" value="CBS-domain"/>
    <property type="match status" value="1"/>
</dbReference>
<dbReference type="RefSeq" id="WP_141413400.1">
    <property type="nucleotide sequence ID" value="NZ_AP019735.1"/>
</dbReference>
<dbReference type="InterPro" id="IPR016169">
    <property type="entry name" value="FAD-bd_PCMH_sub2"/>
</dbReference>
<protein>
    <submittedName>
        <fullName evidence="8">Uncharacterized protein</fullName>
    </submittedName>
</protein>
<dbReference type="Gene3D" id="3.30.465.10">
    <property type="match status" value="1"/>
</dbReference>
<dbReference type="InterPro" id="IPR000644">
    <property type="entry name" value="CBS_dom"/>
</dbReference>
<dbReference type="InterPro" id="IPR046342">
    <property type="entry name" value="CBS_dom_sf"/>
</dbReference>
<dbReference type="InterPro" id="IPR002550">
    <property type="entry name" value="CNNM"/>
</dbReference>
<dbReference type="SUPFAM" id="SSF56176">
    <property type="entry name" value="FAD-binding/transporter-associated domain-like"/>
    <property type="match status" value="1"/>
</dbReference>
<accession>A0A4Y1WVQ8</accession>
<dbReference type="PROSITE" id="PS51371">
    <property type="entry name" value="CBS"/>
    <property type="match status" value="2"/>
</dbReference>
<dbReference type="InterPro" id="IPR044751">
    <property type="entry name" value="Ion_transp-like_CBS"/>
</dbReference>
<keyword evidence="6" id="KW-0129">CBS domain</keyword>
<evidence type="ECO:0000256" key="4">
    <source>
        <dbReference type="ARBA" id="ARBA00022737"/>
    </source>
</evidence>
<keyword evidence="9" id="KW-1185">Reference proteome</keyword>
<organism evidence="8 9">
    <name type="scientific">Alistipes communis</name>
    <dbReference type="NCBI Taxonomy" id="2585118"/>
    <lineage>
        <taxon>Bacteria</taxon>
        <taxon>Pseudomonadati</taxon>
        <taxon>Bacteroidota</taxon>
        <taxon>Bacteroidia</taxon>
        <taxon>Bacteroidales</taxon>
        <taxon>Rikenellaceae</taxon>
        <taxon>Alistipes</taxon>
    </lineage>
</organism>
<comment type="subcellular location">
    <subcellularLocation>
        <location evidence="1">Cell membrane</location>
        <topology evidence="1">Multi-pass membrane protein</topology>
    </subcellularLocation>
</comment>
<keyword evidence="7" id="KW-0472">Membrane</keyword>
<dbReference type="InterPro" id="IPR036318">
    <property type="entry name" value="FAD-bd_PCMH-like_sf"/>
</dbReference>
<evidence type="ECO:0000256" key="7">
    <source>
        <dbReference type="ARBA" id="ARBA00023136"/>
    </source>
</evidence>
<dbReference type="PROSITE" id="PS51846">
    <property type="entry name" value="CNNM"/>
    <property type="match status" value="1"/>
</dbReference>
<sequence>MEIVIIILLILLNGIFAMSEIALISARRSNLELRARQGNAGARRALRIIEDPDKFLSTIQIGITLIGILTGIYSGDALAAKFGRELALLGIPLRTATIAAQVTIVVIVTYLTLIFGELVPKRIGMNTAEKIACAVARPMRALSVAASPFVWLLSRSTAAITRLLGLKESDNKVTEEEIRSIIQESVDDGEVRVVEQQIVGRVFSLGDRAVDSVMTPRSEIVWIDIAMTTDQIRERVNRNPHSLYPVADGELDKLVGVVYLKDLFQHLAEPDFNLCKTLRPVKFFHESCEVYNAMDQLRSEQLGYGIVCDEFGVTRGIVTLKDIFEALVGEIPEDLDEPDIVRREDGSCLVDGQCSFYDFLAYFNMEEVIPHTAYKTISGLILDELDHIPQTGEKLHWNRFTLEIVDMDGARIDKILVTPDTIPADENS</sequence>
<dbReference type="InterPro" id="IPR051676">
    <property type="entry name" value="UPF0053_domain"/>
</dbReference>